<dbReference type="HOGENOM" id="CLU_2198747_0_0_1"/>
<name>A0A0D0AWI8_9AGAM</name>
<evidence type="ECO:0000313" key="2">
    <source>
        <dbReference type="Proteomes" id="UP000054485"/>
    </source>
</evidence>
<gene>
    <name evidence="1" type="ORF">CY34DRAFT_9969</name>
</gene>
<dbReference type="AlphaFoldDB" id="A0A0D0AWI8"/>
<proteinExistence type="predicted"/>
<dbReference type="EMBL" id="KN835164">
    <property type="protein sequence ID" value="KIK46026.1"/>
    <property type="molecule type" value="Genomic_DNA"/>
</dbReference>
<sequence>MALLRIIYRAWNDIPPWCKHRRAYMAQDAAFLRTPRKALISSGQEEVPGFTMYPTLWRADYWAFYLKVPAQHFTHVPPIVGLVLAGVSLEFFHHQQTQIFWSSGDYIR</sequence>
<keyword evidence="2" id="KW-1185">Reference proteome</keyword>
<organism evidence="1 2">
    <name type="scientific">Suillus luteus UH-Slu-Lm8-n1</name>
    <dbReference type="NCBI Taxonomy" id="930992"/>
    <lineage>
        <taxon>Eukaryota</taxon>
        <taxon>Fungi</taxon>
        <taxon>Dikarya</taxon>
        <taxon>Basidiomycota</taxon>
        <taxon>Agaricomycotina</taxon>
        <taxon>Agaricomycetes</taxon>
        <taxon>Agaricomycetidae</taxon>
        <taxon>Boletales</taxon>
        <taxon>Suillineae</taxon>
        <taxon>Suillaceae</taxon>
        <taxon>Suillus</taxon>
    </lineage>
</organism>
<evidence type="ECO:0000313" key="1">
    <source>
        <dbReference type="EMBL" id="KIK46026.1"/>
    </source>
</evidence>
<dbReference type="InParanoid" id="A0A0D0AWI8"/>
<reference evidence="1 2" key="1">
    <citation type="submission" date="2014-04" db="EMBL/GenBank/DDBJ databases">
        <authorList>
            <consortium name="DOE Joint Genome Institute"/>
            <person name="Kuo A."/>
            <person name="Ruytinx J."/>
            <person name="Rineau F."/>
            <person name="Colpaert J."/>
            <person name="Kohler A."/>
            <person name="Nagy L.G."/>
            <person name="Floudas D."/>
            <person name="Copeland A."/>
            <person name="Barry K.W."/>
            <person name="Cichocki N."/>
            <person name="Veneault-Fourrey C."/>
            <person name="LaButti K."/>
            <person name="Lindquist E.A."/>
            <person name="Lipzen A."/>
            <person name="Lundell T."/>
            <person name="Morin E."/>
            <person name="Murat C."/>
            <person name="Sun H."/>
            <person name="Tunlid A."/>
            <person name="Henrissat B."/>
            <person name="Grigoriev I.V."/>
            <person name="Hibbett D.S."/>
            <person name="Martin F."/>
            <person name="Nordberg H.P."/>
            <person name="Cantor M.N."/>
            <person name="Hua S.X."/>
        </authorList>
    </citation>
    <scope>NUCLEOTIDE SEQUENCE [LARGE SCALE GENOMIC DNA]</scope>
    <source>
        <strain evidence="1 2">UH-Slu-Lm8-n1</strain>
    </source>
</reference>
<reference evidence="2" key="2">
    <citation type="submission" date="2015-01" db="EMBL/GenBank/DDBJ databases">
        <title>Evolutionary Origins and Diversification of the Mycorrhizal Mutualists.</title>
        <authorList>
            <consortium name="DOE Joint Genome Institute"/>
            <consortium name="Mycorrhizal Genomics Consortium"/>
            <person name="Kohler A."/>
            <person name="Kuo A."/>
            <person name="Nagy L.G."/>
            <person name="Floudas D."/>
            <person name="Copeland A."/>
            <person name="Barry K.W."/>
            <person name="Cichocki N."/>
            <person name="Veneault-Fourrey C."/>
            <person name="LaButti K."/>
            <person name="Lindquist E.A."/>
            <person name="Lipzen A."/>
            <person name="Lundell T."/>
            <person name="Morin E."/>
            <person name="Murat C."/>
            <person name="Riley R."/>
            <person name="Ohm R."/>
            <person name="Sun H."/>
            <person name="Tunlid A."/>
            <person name="Henrissat B."/>
            <person name="Grigoriev I.V."/>
            <person name="Hibbett D.S."/>
            <person name="Martin F."/>
        </authorList>
    </citation>
    <scope>NUCLEOTIDE SEQUENCE [LARGE SCALE GENOMIC DNA]</scope>
    <source>
        <strain evidence="2">UH-Slu-Lm8-n1</strain>
    </source>
</reference>
<accession>A0A0D0AWI8</accession>
<dbReference type="Proteomes" id="UP000054485">
    <property type="component" value="Unassembled WGS sequence"/>
</dbReference>
<protein>
    <submittedName>
        <fullName evidence="1">Uncharacterized protein</fullName>
    </submittedName>
</protein>